<dbReference type="EC" id="2.1.1.182" evidence="7"/>
<dbReference type="InterPro" id="IPR029063">
    <property type="entry name" value="SAM-dependent_MTases_sf"/>
</dbReference>
<dbReference type="Proteomes" id="UP000824123">
    <property type="component" value="Unassembled WGS sequence"/>
</dbReference>
<reference evidence="10" key="2">
    <citation type="journal article" date="2021" name="PeerJ">
        <title>Extensive microbial diversity within the chicken gut microbiome revealed by metagenomics and culture.</title>
        <authorList>
            <person name="Gilroy R."/>
            <person name="Ravi A."/>
            <person name="Getino M."/>
            <person name="Pursley I."/>
            <person name="Horton D.L."/>
            <person name="Alikhan N.F."/>
            <person name="Baker D."/>
            <person name="Gharbi K."/>
            <person name="Hall N."/>
            <person name="Watson M."/>
            <person name="Adriaenssens E.M."/>
            <person name="Foster-Nyarko E."/>
            <person name="Jarju S."/>
            <person name="Secka A."/>
            <person name="Antonio M."/>
            <person name="Oren A."/>
            <person name="Chaudhuri R.R."/>
            <person name="La Ragione R."/>
            <person name="Hildebrand F."/>
            <person name="Pallen M.J."/>
        </authorList>
    </citation>
    <scope>NUCLEOTIDE SEQUENCE</scope>
    <source>
        <strain evidence="10">ChiSxjej2B14-8506</strain>
    </source>
</reference>
<evidence type="ECO:0000256" key="3">
    <source>
        <dbReference type="ARBA" id="ARBA00022603"/>
    </source>
</evidence>
<keyword evidence="1 7" id="KW-0963">Cytoplasm</keyword>
<gene>
    <name evidence="7 10" type="primary">rsmA</name>
    <name evidence="7" type="synonym">ksgA</name>
    <name evidence="10" type="ORF">IAC59_04170</name>
</gene>
<dbReference type="InterPro" id="IPR011530">
    <property type="entry name" value="rRNA_adenine_dimethylase"/>
</dbReference>
<dbReference type="AlphaFoldDB" id="A0A9D1S4S5"/>
<dbReference type="GO" id="GO:0003723">
    <property type="term" value="F:RNA binding"/>
    <property type="evidence" value="ECO:0007669"/>
    <property type="project" value="UniProtKB-UniRule"/>
</dbReference>
<comment type="caution">
    <text evidence="10">The sequence shown here is derived from an EMBL/GenBank/DDBJ whole genome shotgun (WGS) entry which is preliminary data.</text>
</comment>
<comment type="catalytic activity">
    <reaction evidence="7">
        <text>adenosine(1518)/adenosine(1519) in 16S rRNA + 4 S-adenosyl-L-methionine = N(6)-dimethyladenosine(1518)/N(6)-dimethyladenosine(1519) in 16S rRNA + 4 S-adenosyl-L-homocysteine + 4 H(+)</text>
        <dbReference type="Rhea" id="RHEA:19609"/>
        <dbReference type="Rhea" id="RHEA-COMP:10232"/>
        <dbReference type="Rhea" id="RHEA-COMP:10233"/>
        <dbReference type="ChEBI" id="CHEBI:15378"/>
        <dbReference type="ChEBI" id="CHEBI:57856"/>
        <dbReference type="ChEBI" id="CHEBI:59789"/>
        <dbReference type="ChEBI" id="CHEBI:74411"/>
        <dbReference type="ChEBI" id="CHEBI:74493"/>
        <dbReference type="EC" id="2.1.1.182"/>
    </reaction>
</comment>
<comment type="subcellular location">
    <subcellularLocation>
        <location evidence="7">Cytoplasm</location>
    </subcellularLocation>
</comment>
<protein>
    <recommendedName>
        <fullName evidence="7">Ribosomal RNA small subunit methyltransferase A</fullName>
        <ecNumber evidence="7">2.1.1.182</ecNumber>
    </recommendedName>
    <alternativeName>
        <fullName evidence="7">16S rRNA (adenine(1518)-N(6)/adenine(1519)-N(6))-dimethyltransferase</fullName>
    </alternativeName>
    <alternativeName>
        <fullName evidence="7">16S rRNA dimethyladenosine transferase</fullName>
    </alternativeName>
    <alternativeName>
        <fullName evidence="7">16S rRNA dimethylase</fullName>
    </alternativeName>
    <alternativeName>
        <fullName evidence="7">S-adenosylmethionine-6-N', N'-adenosyl(rRNA) dimethyltransferase</fullName>
    </alternativeName>
</protein>
<sequence>MGSDLSYGARARGALERGDFRFARRLGQNFLLDDAVLDDIAARAGVQAGDAVLEIGPGAGTLTAALLRRGARVLAIELDAELEPVLRSLLGGQPGFELIMADALKCDTEALRARLEALRAPGGRLCVTANLPYYITGDILARYALGVTRFDMLCVLVQREAAERMAARVGEAQYCLLSAQLGWRYELESVMELSRELFTPRPHVDSTLIRLTPRATPPAPVRDEAMLQRVLRAAFLMRRKTMLNNICAAFKLPRADAQAVLEAAGLAANVRGEALEPEQLARLSDALSVRLGAPDGALK</sequence>
<dbReference type="Gene3D" id="1.10.8.100">
    <property type="entry name" value="Ribosomal RNA adenine dimethylase-like, domain 2"/>
    <property type="match status" value="1"/>
</dbReference>
<dbReference type="GO" id="GO:0052908">
    <property type="term" value="F:16S rRNA (adenine(1518)-N(6)/adenine(1519)-N(6))-dimethyltransferase activity"/>
    <property type="evidence" value="ECO:0007669"/>
    <property type="project" value="UniProtKB-EC"/>
</dbReference>
<evidence type="ECO:0000259" key="9">
    <source>
        <dbReference type="SMART" id="SM00650"/>
    </source>
</evidence>
<evidence type="ECO:0000313" key="11">
    <source>
        <dbReference type="Proteomes" id="UP000824123"/>
    </source>
</evidence>
<dbReference type="GO" id="GO:0005829">
    <property type="term" value="C:cytosol"/>
    <property type="evidence" value="ECO:0007669"/>
    <property type="project" value="TreeGrafter"/>
</dbReference>
<keyword evidence="6 7" id="KW-0694">RNA-binding</keyword>
<evidence type="ECO:0000256" key="8">
    <source>
        <dbReference type="PROSITE-ProRule" id="PRU01026"/>
    </source>
</evidence>
<dbReference type="SUPFAM" id="SSF53335">
    <property type="entry name" value="S-adenosyl-L-methionine-dependent methyltransferases"/>
    <property type="match status" value="1"/>
</dbReference>
<feature type="binding site" evidence="7 8">
    <location>
        <position position="77"/>
    </location>
    <ligand>
        <name>S-adenosyl-L-methionine</name>
        <dbReference type="ChEBI" id="CHEBI:59789"/>
    </ligand>
</feature>
<feature type="binding site" evidence="7 8">
    <location>
        <position position="130"/>
    </location>
    <ligand>
        <name>S-adenosyl-L-methionine</name>
        <dbReference type="ChEBI" id="CHEBI:59789"/>
    </ligand>
</feature>
<evidence type="ECO:0000256" key="1">
    <source>
        <dbReference type="ARBA" id="ARBA00022490"/>
    </source>
</evidence>
<feature type="binding site" evidence="7 8">
    <location>
        <position position="29"/>
    </location>
    <ligand>
        <name>S-adenosyl-L-methionine</name>
        <dbReference type="ChEBI" id="CHEBI:59789"/>
    </ligand>
</feature>
<keyword evidence="2 7" id="KW-0698">rRNA processing</keyword>
<comment type="function">
    <text evidence="7">Specifically dimethylates two adjacent adenosines (A1518 and A1519) in the loop of a conserved hairpin near the 3'-end of 16S rRNA in the 30S particle. May play a critical role in biogenesis of 30S subunits.</text>
</comment>
<evidence type="ECO:0000256" key="6">
    <source>
        <dbReference type="ARBA" id="ARBA00022884"/>
    </source>
</evidence>
<dbReference type="HAMAP" id="MF_00607">
    <property type="entry name" value="16SrRNA_methyltr_A"/>
    <property type="match status" value="1"/>
</dbReference>
<keyword evidence="4 7" id="KW-0808">Transferase</keyword>
<proteinExistence type="inferred from homology"/>
<feature type="binding site" evidence="7 8">
    <location>
        <position position="102"/>
    </location>
    <ligand>
        <name>S-adenosyl-L-methionine</name>
        <dbReference type="ChEBI" id="CHEBI:59789"/>
    </ligand>
</feature>
<reference evidence="10" key="1">
    <citation type="submission" date="2020-10" db="EMBL/GenBank/DDBJ databases">
        <authorList>
            <person name="Gilroy R."/>
        </authorList>
    </citation>
    <scope>NUCLEOTIDE SEQUENCE</scope>
    <source>
        <strain evidence="10">ChiSxjej2B14-8506</strain>
    </source>
</reference>
<dbReference type="InterPro" id="IPR020598">
    <property type="entry name" value="rRNA_Ade_methylase_Trfase_N"/>
</dbReference>
<keyword evidence="3 7" id="KW-0489">Methyltransferase</keyword>
<dbReference type="Gene3D" id="3.40.50.150">
    <property type="entry name" value="Vaccinia Virus protein VP39"/>
    <property type="match status" value="1"/>
</dbReference>
<dbReference type="PROSITE" id="PS51689">
    <property type="entry name" value="SAM_RNA_A_N6_MT"/>
    <property type="match status" value="1"/>
</dbReference>
<accession>A0A9D1S4S5</accession>
<feature type="binding site" evidence="7 8">
    <location>
        <position position="56"/>
    </location>
    <ligand>
        <name>S-adenosyl-L-methionine</name>
        <dbReference type="ChEBI" id="CHEBI:59789"/>
    </ligand>
</feature>
<comment type="similarity">
    <text evidence="7">Belongs to the class I-like SAM-binding methyltransferase superfamily. rRNA adenine N(6)-methyltransferase family. RsmA subfamily.</text>
</comment>
<dbReference type="Pfam" id="PF00398">
    <property type="entry name" value="RrnaAD"/>
    <property type="match status" value="1"/>
</dbReference>
<dbReference type="InterPro" id="IPR001737">
    <property type="entry name" value="KsgA/Erm"/>
</dbReference>
<dbReference type="EMBL" id="DVNK01000028">
    <property type="protein sequence ID" value="HIU46433.1"/>
    <property type="molecule type" value="Genomic_DNA"/>
</dbReference>
<evidence type="ECO:0000313" key="10">
    <source>
        <dbReference type="EMBL" id="HIU46433.1"/>
    </source>
</evidence>
<feature type="binding site" evidence="7 8">
    <location>
        <position position="31"/>
    </location>
    <ligand>
        <name>S-adenosyl-L-methionine</name>
        <dbReference type="ChEBI" id="CHEBI:59789"/>
    </ligand>
</feature>
<dbReference type="NCBIfam" id="TIGR00755">
    <property type="entry name" value="ksgA"/>
    <property type="match status" value="1"/>
</dbReference>
<dbReference type="PROSITE" id="PS01131">
    <property type="entry name" value="RRNA_A_DIMETH"/>
    <property type="match status" value="1"/>
</dbReference>
<dbReference type="SMART" id="SM00650">
    <property type="entry name" value="rADc"/>
    <property type="match status" value="1"/>
</dbReference>
<dbReference type="PANTHER" id="PTHR11727:SF7">
    <property type="entry name" value="DIMETHYLADENOSINE TRANSFERASE-RELATED"/>
    <property type="match status" value="1"/>
</dbReference>
<name>A0A9D1S4S5_9FIRM</name>
<organism evidence="10 11">
    <name type="scientific">Candidatus Fimadaptatus faecigallinarum</name>
    <dbReference type="NCBI Taxonomy" id="2840814"/>
    <lineage>
        <taxon>Bacteria</taxon>
        <taxon>Bacillati</taxon>
        <taxon>Bacillota</taxon>
        <taxon>Clostridia</taxon>
        <taxon>Eubacteriales</taxon>
        <taxon>Candidatus Fimadaptatus</taxon>
    </lineage>
</organism>
<keyword evidence="5 7" id="KW-0949">S-adenosyl-L-methionine</keyword>
<feature type="domain" description="Ribosomal RNA adenine methylase transferase N-terminal" evidence="9">
    <location>
        <begin position="36"/>
        <end position="215"/>
    </location>
</feature>
<evidence type="ECO:0000256" key="7">
    <source>
        <dbReference type="HAMAP-Rule" id="MF_00607"/>
    </source>
</evidence>
<dbReference type="PANTHER" id="PTHR11727">
    <property type="entry name" value="DIMETHYLADENOSINE TRANSFERASE"/>
    <property type="match status" value="1"/>
</dbReference>
<evidence type="ECO:0000256" key="5">
    <source>
        <dbReference type="ARBA" id="ARBA00022691"/>
    </source>
</evidence>
<dbReference type="InterPro" id="IPR020596">
    <property type="entry name" value="rRNA_Ade_Mease_Trfase_CS"/>
</dbReference>
<evidence type="ECO:0000256" key="2">
    <source>
        <dbReference type="ARBA" id="ARBA00022552"/>
    </source>
</evidence>
<dbReference type="InterPro" id="IPR023165">
    <property type="entry name" value="rRNA_Ade_diMease-like_C"/>
</dbReference>
<evidence type="ECO:0000256" key="4">
    <source>
        <dbReference type="ARBA" id="ARBA00022679"/>
    </source>
</evidence>